<dbReference type="Gene3D" id="2.60.40.1510">
    <property type="entry name" value="ntegrin, alpha v. Chain A, domain 3"/>
    <property type="match status" value="1"/>
</dbReference>
<organism evidence="4 5">
    <name type="scientific">Temnothorax curvispinosus</name>
    <dbReference type="NCBI Taxonomy" id="300111"/>
    <lineage>
        <taxon>Eukaryota</taxon>
        <taxon>Metazoa</taxon>
        <taxon>Ecdysozoa</taxon>
        <taxon>Arthropoda</taxon>
        <taxon>Hexapoda</taxon>
        <taxon>Insecta</taxon>
        <taxon>Pterygota</taxon>
        <taxon>Neoptera</taxon>
        <taxon>Endopterygota</taxon>
        <taxon>Hymenoptera</taxon>
        <taxon>Apocrita</taxon>
        <taxon>Aculeata</taxon>
        <taxon>Formicoidea</taxon>
        <taxon>Formicidae</taxon>
        <taxon>Myrmicinae</taxon>
        <taxon>Temnothorax</taxon>
    </lineage>
</organism>
<dbReference type="GO" id="GO:0008305">
    <property type="term" value="C:integrin complex"/>
    <property type="evidence" value="ECO:0007669"/>
    <property type="project" value="TreeGrafter"/>
</dbReference>
<evidence type="ECO:0000256" key="2">
    <source>
        <dbReference type="ARBA" id="ARBA00023180"/>
    </source>
</evidence>
<evidence type="ECO:0000256" key="1">
    <source>
        <dbReference type="ARBA" id="ARBA00023157"/>
    </source>
</evidence>
<name>A0A6J1REN3_9HYME</name>
<keyword evidence="1" id="KW-1015">Disulfide bond</keyword>
<dbReference type="InterPro" id="IPR033760">
    <property type="entry name" value="Integrin_beta_N"/>
</dbReference>
<dbReference type="Gene3D" id="3.30.1680.10">
    <property type="entry name" value="ligand-binding face of the semaphorins, domain 2"/>
    <property type="match status" value="1"/>
</dbReference>
<dbReference type="GeneID" id="112467072"/>
<dbReference type="GO" id="GO:0005178">
    <property type="term" value="F:integrin binding"/>
    <property type="evidence" value="ECO:0007669"/>
    <property type="project" value="TreeGrafter"/>
</dbReference>
<evidence type="ECO:0000259" key="3">
    <source>
        <dbReference type="Pfam" id="PF17205"/>
    </source>
</evidence>
<feature type="domain" description="Integrin beta N-terminal" evidence="3">
    <location>
        <begin position="44"/>
        <end position="91"/>
    </location>
</feature>
<proteinExistence type="predicted"/>
<dbReference type="SUPFAM" id="SSF103575">
    <property type="entry name" value="Plexin repeat"/>
    <property type="match status" value="1"/>
</dbReference>
<dbReference type="GO" id="GO:0007229">
    <property type="term" value="P:integrin-mediated signaling pathway"/>
    <property type="evidence" value="ECO:0007669"/>
    <property type="project" value="TreeGrafter"/>
</dbReference>
<accession>A0A6J1REN3</accession>
<dbReference type="OrthoDB" id="410592at2759"/>
<reference evidence="5" key="1">
    <citation type="submission" date="2025-08" db="UniProtKB">
        <authorList>
            <consortium name="RefSeq"/>
        </authorList>
    </citation>
    <scope>IDENTIFICATION</scope>
    <source>
        <tissue evidence="5">Whole body</tissue>
    </source>
</reference>
<dbReference type="GO" id="GO:0009986">
    <property type="term" value="C:cell surface"/>
    <property type="evidence" value="ECO:0007669"/>
    <property type="project" value="TreeGrafter"/>
</dbReference>
<dbReference type="RefSeq" id="XP_024891306.1">
    <property type="nucleotide sequence ID" value="XM_025035538.1"/>
</dbReference>
<dbReference type="PANTHER" id="PTHR10082:SF3">
    <property type="entry name" value="INTEGRIN BETA-LIKE PROTEIN 1"/>
    <property type="match status" value="1"/>
</dbReference>
<dbReference type="InterPro" id="IPR015812">
    <property type="entry name" value="Integrin_bsu"/>
</dbReference>
<dbReference type="GO" id="GO:0098609">
    <property type="term" value="P:cell-cell adhesion"/>
    <property type="evidence" value="ECO:0007669"/>
    <property type="project" value="TreeGrafter"/>
</dbReference>
<dbReference type="Proteomes" id="UP000504618">
    <property type="component" value="Unplaced"/>
</dbReference>
<keyword evidence="2" id="KW-0325">Glycoprotein</keyword>
<dbReference type="PRINTS" id="PR01186">
    <property type="entry name" value="INTEGRINB"/>
</dbReference>
<evidence type="ECO:0000313" key="4">
    <source>
        <dbReference type="Proteomes" id="UP000504618"/>
    </source>
</evidence>
<dbReference type="GO" id="GO:0005925">
    <property type="term" value="C:focal adhesion"/>
    <property type="evidence" value="ECO:0007669"/>
    <property type="project" value="TreeGrafter"/>
</dbReference>
<dbReference type="Pfam" id="PF17205">
    <property type="entry name" value="PSI_integrin"/>
    <property type="match status" value="1"/>
</dbReference>
<evidence type="ECO:0000313" key="5">
    <source>
        <dbReference type="RefSeq" id="XP_024891306.1"/>
    </source>
</evidence>
<keyword evidence="4" id="KW-1185">Reference proteome</keyword>
<protein>
    <submittedName>
        <fullName evidence="5">Integrin beta-3-like isoform X1</fullName>
    </submittedName>
</protein>
<dbReference type="PANTHER" id="PTHR10082">
    <property type="entry name" value="INTEGRIN BETA SUBUNIT"/>
    <property type="match status" value="1"/>
</dbReference>
<dbReference type="GO" id="GO:0007160">
    <property type="term" value="P:cell-matrix adhesion"/>
    <property type="evidence" value="ECO:0007669"/>
    <property type="project" value="TreeGrafter"/>
</dbReference>
<dbReference type="GO" id="GO:0033627">
    <property type="term" value="P:cell adhesion mediated by integrin"/>
    <property type="evidence" value="ECO:0007669"/>
    <property type="project" value="TreeGrafter"/>
</dbReference>
<dbReference type="GO" id="GO:0016477">
    <property type="term" value="P:cell migration"/>
    <property type="evidence" value="ECO:0007669"/>
    <property type="project" value="TreeGrafter"/>
</dbReference>
<dbReference type="AlphaFoldDB" id="A0A6J1REN3"/>
<sequence>MYFCVLNILLFNKMKFRASLLFVLTVNLYLMKICLSVDTKMLSLCTSQSTCENCLEASLACAWCSDWSYSNSTYGKPRCNVPERLRAFGCPNVEIRAAPPGSLRVLTNMDFQDVSNDRTVQPVQLRPQKLRLRMRPRSNQVVTLQYRPAK</sequence>
<gene>
    <name evidence="5" type="primary">LOC112467072</name>
</gene>